<keyword evidence="8" id="KW-1185">Reference proteome</keyword>
<evidence type="ECO:0000259" key="6">
    <source>
        <dbReference type="Pfam" id="PF01494"/>
    </source>
</evidence>
<dbReference type="SUPFAM" id="SSF54373">
    <property type="entry name" value="FAD-linked reductases, C-terminal domain"/>
    <property type="match status" value="1"/>
</dbReference>
<gene>
    <name evidence="7" type="ORF">EV675_4933</name>
</gene>
<dbReference type="InterPro" id="IPR036188">
    <property type="entry name" value="FAD/NAD-bd_sf"/>
</dbReference>
<dbReference type="GO" id="GO:0071949">
    <property type="term" value="F:FAD binding"/>
    <property type="evidence" value="ECO:0007669"/>
    <property type="project" value="InterPro"/>
</dbReference>
<evidence type="ECO:0000313" key="8">
    <source>
        <dbReference type="Proteomes" id="UP000292445"/>
    </source>
</evidence>
<comment type="cofactor">
    <cofactor evidence="1">
        <name>FAD</name>
        <dbReference type="ChEBI" id="CHEBI:57692"/>
    </cofactor>
</comment>
<dbReference type="OrthoDB" id="5487740at2"/>
<keyword evidence="2" id="KW-0285">Flavoprotein</keyword>
<evidence type="ECO:0000256" key="4">
    <source>
        <dbReference type="ARBA" id="ARBA00023002"/>
    </source>
</evidence>
<keyword evidence="3" id="KW-0274">FAD</keyword>
<dbReference type="Pfam" id="PF01494">
    <property type="entry name" value="FAD_binding_3"/>
    <property type="match status" value="1"/>
</dbReference>
<keyword evidence="4" id="KW-0560">Oxidoreductase</keyword>
<dbReference type="Gene3D" id="3.50.50.60">
    <property type="entry name" value="FAD/NAD(P)-binding domain"/>
    <property type="match status" value="1"/>
</dbReference>
<evidence type="ECO:0000256" key="1">
    <source>
        <dbReference type="ARBA" id="ARBA00001974"/>
    </source>
</evidence>
<dbReference type="InterPro" id="IPR002938">
    <property type="entry name" value="FAD-bd"/>
</dbReference>
<dbReference type="SUPFAM" id="SSF51905">
    <property type="entry name" value="FAD/NAD(P)-binding domain"/>
    <property type="match status" value="1"/>
</dbReference>
<accession>A0A4Q7N8D2</accession>
<dbReference type="Proteomes" id="UP000292445">
    <property type="component" value="Unassembled WGS sequence"/>
</dbReference>
<feature type="domain" description="FAD-binding" evidence="6">
    <location>
        <begin position="3"/>
        <end position="347"/>
    </location>
</feature>
<dbReference type="InterPro" id="IPR050493">
    <property type="entry name" value="FAD-dep_Monooxygenase_BioMet"/>
</dbReference>
<evidence type="ECO:0000313" key="7">
    <source>
        <dbReference type="EMBL" id="RZS78289.1"/>
    </source>
</evidence>
<dbReference type="PANTHER" id="PTHR13789:SF318">
    <property type="entry name" value="GERANYLGERANYL DIPHOSPHATE REDUCTASE"/>
    <property type="match status" value="1"/>
</dbReference>
<evidence type="ECO:0000256" key="5">
    <source>
        <dbReference type="ARBA" id="ARBA00023033"/>
    </source>
</evidence>
<proteinExistence type="predicted"/>
<dbReference type="GO" id="GO:0004497">
    <property type="term" value="F:monooxygenase activity"/>
    <property type="evidence" value="ECO:0007669"/>
    <property type="project" value="UniProtKB-KW"/>
</dbReference>
<name>A0A4Q7N8D2_9BURK</name>
<dbReference type="PRINTS" id="PR00420">
    <property type="entry name" value="RNGMNOXGNASE"/>
</dbReference>
<dbReference type="AlphaFoldDB" id="A0A4Q7N8D2"/>
<comment type="caution">
    <text evidence="7">The sequence shown here is derived from an EMBL/GenBank/DDBJ whole genome shotgun (WGS) entry which is preliminary data.</text>
</comment>
<keyword evidence="5" id="KW-0503">Monooxygenase</keyword>
<dbReference type="EMBL" id="SGXC01000003">
    <property type="protein sequence ID" value="RZS78289.1"/>
    <property type="molecule type" value="Genomic_DNA"/>
</dbReference>
<evidence type="ECO:0000256" key="2">
    <source>
        <dbReference type="ARBA" id="ARBA00022630"/>
    </source>
</evidence>
<reference evidence="7 8" key="1">
    <citation type="submission" date="2019-02" db="EMBL/GenBank/DDBJ databases">
        <title>Genomic Encyclopedia of Type Strains, Phase IV (KMG-IV): sequencing the most valuable type-strain genomes for metagenomic binning, comparative biology and taxonomic classification.</title>
        <authorList>
            <person name="Goeker M."/>
        </authorList>
    </citation>
    <scope>NUCLEOTIDE SEQUENCE [LARGE SCALE GENOMIC DNA]</scope>
    <source>
        <strain evidence="7 8">K24</strain>
    </source>
</reference>
<dbReference type="RefSeq" id="WP_130360946.1">
    <property type="nucleotide sequence ID" value="NZ_SGXC01000003.1"/>
</dbReference>
<dbReference type="PANTHER" id="PTHR13789">
    <property type="entry name" value="MONOOXYGENASE"/>
    <property type="match status" value="1"/>
</dbReference>
<sequence length="379" mass="41089">MTEVDIAIIGAGIGGMAAAIALHRAGYKVGVYEQAPRFGRVGAGINLTPNAVKVLDGLGVGAVLRATAYEPTCRVSRLWDSGQETSRLELHAQGERRYGAPQLTIHRADLLSALETALPAGSVRLGAKVACVGQDERHAWLDLADGSRVAARAVVGCDGIHSVVREAIAGPEAPRFTGKVAFRSIVPTAPLARYDLTPTTKWWGPDASSQIFTFLIDRGQRELFVFATVPETEWTHESWSIQGHKDELLRAYAGFHEEALAILEGCDVVLKTALYARDPMARWTHGRVTLLGDACHAMLPFMAQGAAMGLEDAAVLSRCLGEAGDDVPAALLRYEQARLERASRIQRGSLQNDWLRSDTNADWVYGYDAWTEPLPARAH</sequence>
<organism evidence="7 8">
    <name type="scientific">Pigmentiphaga kullae</name>
    <dbReference type="NCBI Taxonomy" id="151784"/>
    <lineage>
        <taxon>Bacteria</taxon>
        <taxon>Pseudomonadati</taxon>
        <taxon>Pseudomonadota</taxon>
        <taxon>Betaproteobacteria</taxon>
        <taxon>Burkholderiales</taxon>
        <taxon>Alcaligenaceae</taxon>
        <taxon>Pigmentiphaga</taxon>
    </lineage>
</organism>
<evidence type="ECO:0000256" key="3">
    <source>
        <dbReference type="ARBA" id="ARBA00022827"/>
    </source>
</evidence>
<protein>
    <submittedName>
        <fullName evidence="7">Salicylate hydroxylase</fullName>
    </submittedName>
</protein>